<dbReference type="GO" id="GO:0031123">
    <property type="term" value="P:RNA 3'-end processing"/>
    <property type="evidence" value="ECO:0007669"/>
    <property type="project" value="UniProtKB-ARBA"/>
</dbReference>
<evidence type="ECO:0000256" key="13">
    <source>
        <dbReference type="ARBA" id="ARBA00066686"/>
    </source>
</evidence>
<dbReference type="FunFam" id="3.60.15.10:FF:000013">
    <property type="entry name" value="Persulfide dioxygenase ETHE1, mitochondrial"/>
    <property type="match status" value="1"/>
</dbReference>
<dbReference type="InterPro" id="IPR036866">
    <property type="entry name" value="RibonucZ/Hydroxyglut_hydro"/>
</dbReference>
<evidence type="ECO:0000256" key="5">
    <source>
        <dbReference type="ARBA" id="ARBA00022946"/>
    </source>
</evidence>
<comment type="cofactor">
    <cofactor evidence="1">
        <name>Fe(2+)</name>
        <dbReference type="ChEBI" id="CHEBI:29033"/>
    </cofactor>
</comment>
<comment type="similarity">
    <text evidence="3">Belongs to the metallo-beta-lactamase superfamily. Glyoxalase II family.</text>
</comment>
<dbReference type="GO" id="GO:0005739">
    <property type="term" value="C:mitochondrion"/>
    <property type="evidence" value="ECO:0007669"/>
    <property type="project" value="UniProtKB-SubCell"/>
</dbReference>
<evidence type="ECO:0000256" key="8">
    <source>
        <dbReference type="ARBA" id="ARBA00023002"/>
    </source>
</evidence>
<comment type="subunit">
    <text evidence="12">Homodimer. Monomer. Interacts with TST. May interact with RELA.</text>
</comment>
<proteinExistence type="evidence at transcript level"/>
<keyword evidence="5" id="KW-0809">Transit peptide</keyword>
<evidence type="ECO:0000256" key="14">
    <source>
        <dbReference type="ARBA" id="ARBA00067300"/>
    </source>
</evidence>
<keyword evidence="7" id="KW-0007">Acetylation</keyword>
<evidence type="ECO:0000313" key="17">
    <source>
        <dbReference type="EMBL" id="ACO10755.1"/>
    </source>
</evidence>
<evidence type="ECO:0000256" key="9">
    <source>
        <dbReference type="ARBA" id="ARBA00023004"/>
    </source>
</evidence>
<evidence type="ECO:0000256" key="15">
    <source>
        <dbReference type="ARBA" id="ARBA00077964"/>
    </source>
</evidence>
<evidence type="ECO:0000256" key="4">
    <source>
        <dbReference type="ARBA" id="ARBA00022723"/>
    </source>
</evidence>
<dbReference type="PANTHER" id="PTHR43084">
    <property type="entry name" value="PERSULFIDE DIOXYGENASE ETHE1"/>
    <property type="match status" value="1"/>
</dbReference>
<keyword evidence="8" id="KW-0560">Oxidoreductase</keyword>
<dbReference type="CDD" id="cd07724">
    <property type="entry name" value="POD-like_MBL-fold"/>
    <property type="match status" value="1"/>
</dbReference>
<dbReference type="EC" id="1.13.11.18" evidence="13"/>
<sequence length="261" mass="29587">MQSSGILNKTMFTLFSPRWKPNIFFRQLFDQESWTYTYLLADKDSKEALLIDPVIEKADRDLKLIKDYGLKLRYCLNTHVHADHITGSGRIKSLQSEVQSIISKESGADADIFVHEGDHIELGSLKLNVHNTPGHTNGCITFVSHENGCAFTGDALLIRGCGRTDFQQGNAIKLYDNVWNKILSLPEDYILYPAHDYQGRMFTSVAEEKEHNPRLTKTKEEFVKIMDGLGLAYPKKIDIALPANLKCGLDDLPENMKHMVE</sequence>
<name>C1BP02_CALRO</name>
<organism evidence="17">
    <name type="scientific">Caligus rogercresseyi</name>
    <name type="common">Sea louse</name>
    <dbReference type="NCBI Taxonomy" id="217165"/>
    <lineage>
        <taxon>Eukaryota</taxon>
        <taxon>Metazoa</taxon>
        <taxon>Ecdysozoa</taxon>
        <taxon>Arthropoda</taxon>
        <taxon>Crustacea</taxon>
        <taxon>Multicrustacea</taxon>
        <taxon>Hexanauplia</taxon>
        <taxon>Copepoda</taxon>
        <taxon>Siphonostomatoida</taxon>
        <taxon>Caligidae</taxon>
        <taxon>Caligus</taxon>
    </lineage>
</organism>
<dbReference type="GO" id="GO:0016787">
    <property type="term" value="F:hydrolase activity"/>
    <property type="evidence" value="ECO:0007669"/>
    <property type="project" value="UniProtKB-KW"/>
</dbReference>
<evidence type="ECO:0000256" key="2">
    <source>
        <dbReference type="ARBA" id="ARBA00004173"/>
    </source>
</evidence>
<keyword evidence="10" id="KW-0496">Mitochondrion</keyword>
<gene>
    <name evidence="17" type="primary">GLO2O</name>
</gene>
<dbReference type="PANTHER" id="PTHR43084:SF1">
    <property type="entry name" value="PERSULFIDE DIOXYGENASE ETHE1, MITOCHONDRIAL"/>
    <property type="match status" value="1"/>
</dbReference>
<evidence type="ECO:0000256" key="1">
    <source>
        <dbReference type="ARBA" id="ARBA00001954"/>
    </source>
</evidence>
<dbReference type="EMBL" id="BT076331">
    <property type="protein sequence ID" value="ACO10755.1"/>
    <property type="molecule type" value="mRNA"/>
</dbReference>
<evidence type="ECO:0000256" key="10">
    <source>
        <dbReference type="ARBA" id="ARBA00023128"/>
    </source>
</evidence>
<accession>C1BP02</accession>
<reference evidence="17" key="1">
    <citation type="submission" date="2009-03" db="EMBL/GenBank/DDBJ databases">
        <title>Caligus rogercresseyi ESTs and full-length cDNAs.</title>
        <authorList>
            <person name="Yasuike M."/>
            <person name="von Schalburg K."/>
            <person name="Cooper G."/>
            <person name="Leong J."/>
            <person name="Jones S.R.M."/>
            <person name="Koop B.F."/>
        </authorList>
    </citation>
    <scope>NUCLEOTIDE SEQUENCE</scope>
    <source>
        <tissue evidence="17">Whole tissue</tissue>
    </source>
</reference>
<keyword evidence="4" id="KW-0479">Metal-binding</keyword>
<dbReference type="Pfam" id="PF00753">
    <property type="entry name" value="Lactamase_B"/>
    <property type="match status" value="1"/>
</dbReference>
<evidence type="ECO:0000256" key="12">
    <source>
        <dbReference type="ARBA" id="ARBA00065219"/>
    </source>
</evidence>
<keyword evidence="9" id="KW-0408">Iron</keyword>
<keyword evidence="6" id="KW-0223">Dioxygenase</keyword>
<dbReference type="GO" id="GO:0006749">
    <property type="term" value="P:glutathione metabolic process"/>
    <property type="evidence" value="ECO:0007669"/>
    <property type="project" value="InterPro"/>
</dbReference>
<dbReference type="InterPro" id="IPR001279">
    <property type="entry name" value="Metallo-B-lactamas"/>
</dbReference>
<dbReference type="Gene3D" id="3.60.15.10">
    <property type="entry name" value="Ribonuclease Z/Hydroxyacylglutathione hydrolase-like"/>
    <property type="match status" value="1"/>
</dbReference>
<dbReference type="SMART" id="SM00849">
    <property type="entry name" value="Lactamase_B"/>
    <property type="match status" value="1"/>
</dbReference>
<dbReference type="InterPro" id="IPR044528">
    <property type="entry name" value="POD-like_MBL-fold"/>
</dbReference>
<evidence type="ECO:0000259" key="16">
    <source>
        <dbReference type="SMART" id="SM00849"/>
    </source>
</evidence>
<dbReference type="SUPFAM" id="SSF56281">
    <property type="entry name" value="Metallo-hydrolase/oxidoreductase"/>
    <property type="match status" value="1"/>
</dbReference>
<evidence type="ECO:0000256" key="11">
    <source>
        <dbReference type="ARBA" id="ARBA00050990"/>
    </source>
</evidence>
<evidence type="ECO:0000256" key="7">
    <source>
        <dbReference type="ARBA" id="ARBA00022990"/>
    </source>
</evidence>
<evidence type="ECO:0000256" key="3">
    <source>
        <dbReference type="ARBA" id="ARBA00006759"/>
    </source>
</evidence>
<comment type="catalytic activity">
    <reaction evidence="11">
        <text>S-sulfanylglutathione + O2 + H2O = sulfite + glutathione + 2 H(+)</text>
        <dbReference type="Rhea" id="RHEA:12981"/>
        <dbReference type="ChEBI" id="CHEBI:15377"/>
        <dbReference type="ChEBI" id="CHEBI:15378"/>
        <dbReference type="ChEBI" id="CHEBI:15379"/>
        <dbReference type="ChEBI" id="CHEBI:17359"/>
        <dbReference type="ChEBI" id="CHEBI:57925"/>
        <dbReference type="ChEBI" id="CHEBI:58905"/>
        <dbReference type="EC" id="1.13.11.18"/>
    </reaction>
</comment>
<dbReference type="GO" id="GO:0070813">
    <property type="term" value="P:hydrogen sulfide metabolic process"/>
    <property type="evidence" value="ECO:0007669"/>
    <property type="project" value="TreeGrafter"/>
</dbReference>
<comment type="subcellular location">
    <subcellularLocation>
        <location evidence="2">Mitochondrion</location>
    </subcellularLocation>
</comment>
<protein>
    <recommendedName>
        <fullName evidence="14">Persulfide dioxygenase ETHE1, mitochondrial</fullName>
        <ecNumber evidence="13">1.13.11.18</ecNumber>
    </recommendedName>
    <alternativeName>
        <fullName evidence="15">Sulfur dioxygenase ETHE1</fullName>
    </alternativeName>
</protein>
<keyword evidence="17" id="KW-0378">Hydrolase</keyword>
<evidence type="ECO:0000256" key="6">
    <source>
        <dbReference type="ARBA" id="ARBA00022964"/>
    </source>
</evidence>
<dbReference type="GO" id="GO:0046872">
    <property type="term" value="F:metal ion binding"/>
    <property type="evidence" value="ECO:0007669"/>
    <property type="project" value="UniProtKB-KW"/>
</dbReference>
<dbReference type="GO" id="GO:0050313">
    <property type="term" value="F:sulfur dioxygenase activity"/>
    <property type="evidence" value="ECO:0007669"/>
    <property type="project" value="UniProtKB-EC"/>
</dbReference>
<feature type="domain" description="Metallo-beta-lactamase" evidence="16">
    <location>
        <begin position="34"/>
        <end position="195"/>
    </location>
</feature>
<dbReference type="AlphaFoldDB" id="C1BP02"/>
<dbReference type="InterPro" id="IPR051682">
    <property type="entry name" value="Mito_Persulfide_Diox"/>
</dbReference>